<reference evidence="1" key="2">
    <citation type="submission" date="2020-11" db="EMBL/GenBank/DDBJ databases">
        <authorList>
            <person name="McCartney M.A."/>
            <person name="Auch B."/>
            <person name="Kono T."/>
            <person name="Mallez S."/>
            <person name="Becker A."/>
            <person name="Gohl D.M."/>
            <person name="Silverstein K.A.T."/>
            <person name="Koren S."/>
            <person name="Bechman K.B."/>
            <person name="Herman A."/>
            <person name="Abrahante J.E."/>
            <person name="Garbe J."/>
        </authorList>
    </citation>
    <scope>NUCLEOTIDE SEQUENCE</scope>
    <source>
        <strain evidence="1">Duluth1</strain>
        <tissue evidence="1">Whole animal</tissue>
    </source>
</reference>
<evidence type="ECO:0000313" key="2">
    <source>
        <dbReference type="Proteomes" id="UP000828390"/>
    </source>
</evidence>
<evidence type="ECO:0008006" key="3">
    <source>
        <dbReference type="Google" id="ProtNLM"/>
    </source>
</evidence>
<comment type="caution">
    <text evidence="1">The sequence shown here is derived from an EMBL/GenBank/DDBJ whole genome shotgun (WGS) entry which is preliminary data.</text>
</comment>
<sequence>MDMEGMDMCPKHGKEKKKIEIYCKDHSKFCCIECRVKHKKCNRVEKIANATADKWSELHALKQSLLTLESGADAIIAECKHSETGLIESIAKIS</sequence>
<keyword evidence="2" id="KW-1185">Reference proteome</keyword>
<accession>A0A9D4G5L2</accession>
<dbReference type="Gene3D" id="3.30.160.60">
    <property type="entry name" value="Classic Zinc Finger"/>
    <property type="match status" value="1"/>
</dbReference>
<dbReference type="Proteomes" id="UP000828390">
    <property type="component" value="Unassembled WGS sequence"/>
</dbReference>
<dbReference type="EMBL" id="JAIWYP010000006">
    <property type="protein sequence ID" value="KAH3809534.1"/>
    <property type="molecule type" value="Genomic_DNA"/>
</dbReference>
<dbReference type="SUPFAM" id="SSF57845">
    <property type="entry name" value="B-box zinc-binding domain"/>
    <property type="match status" value="1"/>
</dbReference>
<evidence type="ECO:0000313" key="1">
    <source>
        <dbReference type="EMBL" id="KAH3809534.1"/>
    </source>
</evidence>
<proteinExistence type="predicted"/>
<name>A0A9D4G5L2_DREPO</name>
<reference evidence="1" key="1">
    <citation type="journal article" date="2019" name="bioRxiv">
        <title>The Genome of the Zebra Mussel, Dreissena polymorpha: A Resource for Invasive Species Research.</title>
        <authorList>
            <person name="McCartney M.A."/>
            <person name="Auch B."/>
            <person name="Kono T."/>
            <person name="Mallez S."/>
            <person name="Zhang Y."/>
            <person name="Obille A."/>
            <person name="Becker A."/>
            <person name="Abrahante J.E."/>
            <person name="Garbe J."/>
            <person name="Badalamenti J.P."/>
            <person name="Herman A."/>
            <person name="Mangelson H."/>
            <person name="Liachko I."/>
            <person name="Sullivan S."/>
            <person name="Sone E.D."/>
            <person name="Koren S."/>
            <person name="Silverstein K.A.T."/>
            <person name="Beckman K.B."/>
            <person name="Gohl D.M."/>
        </authorList>
    </citation>
    <scope>NUCLEOTIDE SEQUENCE</scope>
    <source>
        <strain evidence="1">Duluth1</strain>
        <tissue evidence="1">Whole animal</tissue>
    </source>
</reference>
<dbReference type="AlphaFoldDB" id="A0A9D4G5L2"/>
<organism evidence="1 2">
    <name type="scientific">Dreissena polymorpha</name>
    <name type="common">Zebra mussel</name>
    <name type="synonym">Mytilus polymorpha</name>
    <dbReference type="NCBI Taxonomy" id="45954"/>
    <lineage>
        <taxon>Eukaryota</taxon>
        <taxon>Metazoa</taxon>
        <taxon>Spiralia</taxon>
        <taxon>Lophotrochozoa</taxon>
        <taxon>Mollusca</taxon>
        <taxon>Bivalvia</taxon>
        <taxon>Autobranchia</taxon>
        <taxon>Heteroconchia</taxon>
        <taxon>Euheterodonta</taxon>
        <taxon>Imparidentia</taxon>
        <taxon>Neoheterodontei</taxon>
        <taxon>Myida</taxon>
        <taxon>Dreissenoidea</taxon>
        <taxon>Dreissenidae</taxon>
        <taxon>Dreissena</taxon>
    </lineage>
</organism>
<protein>
    <recommendedName>
        <fullName evidence="3">B box-type domain-containing protein</fullName>
    </recommendedName>
</protein>
<gene>
    <name evidence="1" type="ORF">DPMN_137907</name>
</gene>